<evidence type="ECO:0000256" key="5">
    <source>
        <dbReference type="RuleBase" id="RU000383"/>
    </source>
</evidence>
<feature type="compositionally biased region" description="Polar residues" evidence="6">
    <location>
        <begin position="133"/>
        <end position="150"/>
    </location>
</feature>
<dbReference type="GO" id="GO:0051301">
    <property type="term" value="P:cell division"/>
    <property type="evidence" value="ECO:0007669"/>
    <property type="project" value="UniProtKB-KW"/>
</dbReference>
<dbReference type="CDD" id="cd20568">
    <property type="entry name" value="CYCLIN_CLBs_yeast_rpt1"/>
    <property type="match status" value="1"/>
</dbReference>
<keyword evidence="4" id="KW-0131">Cell cycle</keyword>
<dbReference type="GO" id="GO:0016538">
    <property type="term" value="F:cyclin-dependent protein serine/threonine kinase regulator activity"/>
    <property type="evidence" value="ECO:0007669"/>
    <property type="project" value="InterPro"/>
</dbReference>
<dbReference type="GO" id="GO:0044772">
    <property type="term" value="P:mitotic cell cycle phase transition"/>
    <property type="evidence" value="ECO:0007669"/>
    <property type="project" value="InterPro"/>
</dbReference>
<feature type="domain" description="Cyclin C-terminal" evidence="8">
    <location>
        <begin position="342"/>
        <end position="456"/>
    </location>
</feature>
<organism evidence="9 10">
    <name type="scientific">Aspergillus taichungensis</name>
    <dbReference type="NCBI Taxonomy" id="482145"/>
    <lineage>
        <taxon>Eukaryota</taxon>
        <taxon>Fungi</taxon>
        <taxon>Dikarya</taxon>
        <taxon>Ascomycota</taxon>
        <taxon>Pezizomycotina</taxon>
        <taxon>Eurotiomycetes</taxon>
        <taxon>Eurotiomycetidae</taxon>
        <taxon>Eurotiales</taxon>
        <taxon>Aspergillaceae</taxon>
        <taxon>Aspergillus</taxon>
        <taxon>Aspergillus subgen. Circumdati</taxon>
    </lineage>
</organism>
<dbReference type="InterPro" id="IPR046965">
    <property type="entry name" value="Cyclin_A/B-like"/>
</dbReference>
<gene>
    <name evidence="9" type="ORF">BDW42DRAFT_3032</name>
</gene>
<dbReference type="InterPro" id="IPR004367">
    <property type="entry name" value="Cyclin_C-dom"/>
</dbReference>
<accession>A0A2J5I601</accession>
<dbReference type="InterPro" id="IPR048258">
    <property type="entry name" value="Cyclins_cyclin-box"/>
</dbReference>
<keyword evidence="10" id="KW-1185">Reference proteome</keyword>
<reference evidence="10" key="1">
    <citation type="submission" date="2017-12" db="EMBL/GenBank/DDBJ databases">
        <authorList>
            <consortium name="DOE Joint Genome Institute"/>
            <person name="Mondo S.J."/>
            <person name="Kjaerbolling I."/>
            <person name="Vesth T.C."/>
            <person name="Frisvad J.C."/>
            <person name="Nybo J.L."/>
            <person name="Theobald S."/>
            <person name="Kuo A."/>
            <person name="Bowyer P."/>
            <person name="Matsuda Y."/>
            <person name="Lyhne E.K."/>
            <person name="Kogle M.E."/>
            <person name="Clum A."/>
            <person name="Lipzen A."/>
            <person name="Salamov A."/>
            <person name="Ngan C.Y."/>
            <person name="Daum C."/>
            <person name="Chiniquy J."/>
            <person name="Barry K."/>
            <person name="LaButti K."/>
            <person name="Haridas S."/>
            <person name="Simmons B.A."/>
            <person name="Magnuson J.K."/>
            <person name="Mortensen U.H."/>
            <person name="Larsen T.O."/>
            <person name="Grigoriev I.V."/>
            <person name="Baker S.E."/>
            <person name="Andersen M.R."/>
            <person name="Nordberg H.P."/>
            <person name="Cantor M.N."/>
            <person name="Hua S.X."/>
        </authorList>
    </citation>
    <scope>NUCLEOTIDE SEQUENCE [LARGE SCALE GENOMIC DNA]</scope>
    <source>
        <strain evidence="10">IBT 19404</strain>
    </source>
</reference>
<keyword evidence="3 5" id="KW-0195">Cyclin</keyword>
<feature type="compositionally biased region" description="Polar residues" evidence="6">
    <location>
        <begin position="87"/>
        <end position="110"/>
    </location>
</feature>
<dbReference type="OrthoDB" id="5590282at2759"/>
<dbReference type="InterPro" id="IPR039361">
    <property type="entry name" value="Cyclin"/>
</dbReference>
<dbReference type="EMBL" id="KZ559505">
    <property type="protein sequence ID" value="PLN85369.1"/>
    <property type="molecule type" value="Genomic_DNA"/>
</dbReference>
<dbReference type="FunFam" id="1.10.472.10:FF:000005">
    <property type="entry name" value="G2/mitotic-specific cyclin B"/>
    <property type="match status" value="1"/>
</dbReference>
<evidence type="ECO:0000259" key="8">
    <source>
        <dbReference type="SMART" id="SM01332"/>
    </source>
</evidence>
<dbReference type="SMART" id="SM00385">
    <property type="entry name" value="CYCLIN"/>
    <property type="match status" value="2"/>
</dbReference>
<dbReference type="SMART" id="SM01332">
    <property type="entry name" value="Cyclin_C"/>
    <property type="match status" value="1"/>
</dbReference>
<feature type="domain" description="Cyclin-like" evidence="7">
    <location>
        <begin position="346"/>
        <end position="427"/>
    </location>
</feature>
<protein>
    <submittedName>
        <fullName evidence="9">A/B/D/E cyclin</fullName>
    </submittedName>
</protein>
<dbReference type="Pfam" id="PF02984">
    <property type="entry name" value="Cyclin_C"/>
    <property type="match status" value="1"/>
</dbReference>
<dbReference type="PIRSF" id="PIRSF001771">
    <property type="entry name" value="Cyclin_A_B_D_E"/>
    <property type="match status" value="1"/>
</dbReference>
<evidence type="ECO:0000256" key="2">
    <source>
        <dbReference type="ARBA" id="ARBA00022618"/>
    </source>
</evidence>
<dbReference type="InterPro" id="IPR013763">
    <property type="entry name" value="Cyclin-like_dom"/>
</dbReference>
<evidence type="ECO:0000256" key="1">
    <source>
        <dbReference type="ARBA" id="ARBA00006955"/>
    </source>
</evidence>
<evidence type="ECO:0000256" key="6">
    <source>
        <dbReference type="SAM" id="MobiDB-lite"/>
    </source>
</evidence>
<dbReference type="InterPro" id="IPR036915">
    <property type="entry name" value="Cyclin-like_sf"/>
</dbReference>
<feature type="compositionally biased region" description="Low complexity" evidence="6">
    <location>
        <begin position="26"/>
        <end position="51"/>
    </location>
</feature>
<feature type="domain" description="Cyclin-like" evidence="7">
    <location>
        <begin position="249"/>
        <end position="333"/>
    </location>
</feature>
<dbReference type="PANTHER" id="PTHR10177">
    <property type="entry name" value="CYCLINS"/>
    <property type="match status" value="1"/>
</dbReference>
<dbReference type="CDD" id="cd20512">
    <property type="entry name" value="CYCLIN_CLBs_yeast_rpt2"/>
    <property type="match status" value="1"/>
</dbReference>
<evidence type="ECO:0000256" key="4">
    <source>
        <dbReference type="ARBA" id="ARBA00023306"/>
    </source>
</evidence>
<keyword evidence="2" id="KW-0132">Cell division</keyword>
<evidence type="ECO:0000313" key="9">
    <source>
        <dbReference type="EMBL" id="PLN85369.1"/>
    </source>
</evidence>
<name>A0A2J5I601_9EURO</name>
<feature type="compositionally biased region" description="Basic and acidic residues" evidence="6">
    <location>
        <begin position="68"/>
        <end position="77"/>
    </location>
</feature>
<evidence type="ECO:0000256" key="3">
    <source>
        <dbReference type="ARBA" id="ARBA00023127"/>
    </source>
</evidence>
<evidence type="ECO:0000313" key="10">
    <source>
        <dbReference type="Proteomes" id="UP000235023"/>
    </source>
</evidence>
<comment type="similarity">
    <text evidence="1">Belongs to the cyclin family. Cyclin AB subfamily.</text>
</comment>
<feature type="region of interest" description="Disordered" evidence="6">
    <location>
        <begin position="1"/>
        <end position="159"/>
    </location>
</feature>
<dbReference type="AlphaFoldDB" id="A0A2J5I601"/>
<dbReference type="SUPFAM" id="SSF47954">
    <property type="entry name" value="Cyclin-like"/>
    <property type="match status" value="2"/>
</dbReference>
<dbReference type="Pfam" id="PF00134">
    <property type="entry name" value="Cyclin_N"/>
    <property type="match status" value="1"/>
</dbReference>
<dbReference type="Proteomes" id="UP000235023">
    <property type="component" value="Unassembled WGS sequence"/>
</dbReference>
<evidence type="ECO:0000259" key="7">
    <source>
        <dbReference type="SMART" id="SM00385"/>
    </source>
</evidence>
<dbReference type="PROSITE" id="PS00292">
    <property type="entry name" value="CYCLINS"/>
    <property type="match status" value="1"/>
</dbReference>
<dbReference type="InterPro" id="IPR006671">
    <property type="entry name" value="Cyclin_N"/>
</dbReference>
<sequence>MNENDENGPSTRLTRAKSAALSTGDAPAANAAAKKPLQTKKAATTTTTAGTQRRRAALGDVSNVTKTENVETKEAKKPAATKVGLTSKATTQSGGVQKLSRNNTSRTTLGAKSANAKNAAPELKRPGSGGKGSSTQMKRTNSQKSIQEKTLQAEEPPRKKVELEKKKKVVQEVVEKVEPAVQPQQLQKPTEDVVDDLDTEDLDDPLMAAEYVVEIFDYLRDLEMETLPNPQYIEHQPDLEWKMRGILVDWLIEVHTRFRLLPETLFLAVNLIDRFLSAEVVALDRLQLVGVAAMFIASKYEEVLSPHVANFSHVADETFSDKEILDAERHILATLEYNMSFPNPMNFLRRISKADNYDIHTRTLGKYLMEISLLDHRFMHFPQSHVAASAMYLARLILDRGPWDATLAHYAGYTEEEIDPVFRLMIDYLHRPVCHEAFFKKYASKKFLKASILTRQWAKKYHHVYIDSSLSEPYAYIKDAE</sequence>
<proteinExistence type="inferred from homology"/>
<dbReference type="Gene3D" id="1.10.472.10">
    <property type="entry name" value="Cyclin-like"/>
    <property type="match status" value="2"/>
</dbReference>